<organism evidence="4 5">
    <name type="scientific">Gimibacter soli</name>
    <dbReference type="NCBI Taxonomy" id="3024400"/>
    <lineage>
        <taxon>Bacteria</taxon>
        <taxon>Pseudomonadati</taxon>
        <taxon>Pseudomonadota</taxon>
        <taxon>Alphaproteobacteria</taxon>
        <taxon>Kordiimonadales</taxon>
        <taxon>Temperatibacteraceae</taxon>
        <taxon>Gimibacter</taxon>
    </lineage>
</organism>
<gene>
    <name evidence="4" type="ORF">PH603_07350</name>
</gene>
<proteinExistence type="inferred from homology"/>
<reference evidence="4" key="1">
    <citation type="submission" date="2023-01" db="EMBL/GenBank/DDBJ databases">
        <title>The genome sequence of Kordiimonadaceae bacterium 6D33.</title>
        <authorList>
            <person name="Liu Y."/>
        </authorList>
    </citation>
    <scope>NUCLEOTIDE SEQUENCE</scope>
    <source>
        <strain evidence="4">6D33</strain>
    </source>
</reference>
<dbReference type="GO" id="GO:0006508">
    <property type="term" value="P:proteolysis"/>
    <property type="evidence" value="ECO:0007669"/>
    <property type="project" value="UniProtKB-KW"/>
</dbReference>
<dbReference type="Pfam" id="PF07364">
    <property type="entry name" value="DUF1485"/>
    <property type="match status" value="1"/>
</dbReference>
<evidence type="ECO:0000313" key="5">
    <source>
        <dbReference type="Proteomes" id="UP001217500"/>
    </source>
</evidence>
<dbReference type="InterPro" id="IPR009197">
    <property type="entry name" value="MlrC"/>
</dbReference>
<keyword evidence="1" id="KW-0482">Metalloprotease</keyword>
<protein>
    <recommendedName>
        <fullName evidence="1">Microcystinase C</fullName>
        <shortName evidence="1">MlrC</shortName>
    </recommendedName>
</protein>
<feature type="domain" description="Microcystin LR degradation protein MlrC C-terminal" evidence="2">
    <location>
        <begin position="301"/>
        <end position="476"/>
    </location>
</feature>
<comment type="similarity">
    <text evidence="1">Belongs to the peptidase M81 family.</text>
</comment>
<keyword evidence="1" id="KW-0645">Protease</keyword>
<evidence type="ECO:0000259" key="3">
    <source>
        <dbReference type="Pfam" id="PF07364"/>
    </source>
</evidence>
<dbReference type="GO" id="GO:0008237">
    <property type="term" value="F:metallopeptidase activity"/>
    <property type="evidence" value="ECO:0007669"/>
    <property type="project" value="UniProtKB-KW"/>
</dbReference>
<dbReference type="EMBL" id="CP116805">
    <property type="protein sequence ID" value="WCL55576.1"/>
    <property type="molecule type" value="Genomic_DNA"/>
</dbReference>
<accession>A0AAF0BN79</accession>
<evidence type="ECO:0000259" key="2">
    <source>
        <dbReference type="Pfam" id="PF07171"/>
    </source>
</evidence>
<dbReference type="Pfam" id="PF07171">
    <property type="entry name" value="MlrC_C"/>
    <property type="match status" value="1"/>
</dbReference>
<evidence type="ECO:0000256" key="1">
    <source>
        <dbReference type="PIRNR" id="PIRNR012702"/>
    </source>
</evidence>
<comment type="function">
    <text evidence="1">Involved in peptidolytic degradation of cyclic heptapeptide hepatotoxin microcystin (MC).</text>
</comment>
<keyword evidence="1" id="KW-0378">Hydrolase</keyword>
<sequence length="489" mass="52954">MKCFTFYFAHETNSFSPVATSIANFEETGLYRPGHGDPRQHLESIKGAGDFVREADARGHDIVVGTCAGAQPSAPCVRADYEALRDEILGQLEAAMPVDFVLVMMHGSMMAEGYDDCEGDILTRMREIIGPDIPVGVLLDLHCNITRQMLAHATVIMPCKEYPHTDFAERAGELYHLVEAAAQGKVRPVPSFFRVPVLGLFETVRSPMKELVERLSSAEKQPSVLTASLAHGFPWGDFPEAGAGALVYTDNDKVTGDEMAAELGRAFFDLRECAQATLLSSSELVERLRHHRKDVGGTIVVADMADNPGGGSASDSTFILSAFIEAGIRDAVLGYFWDPDMVDRAFEAGEGATLELGIGGKVSPSSGEPVTMTVTVKALRTNAKQPHIADGTACPLGRTALVEGNGIHILLNDLRQQPFHPRGFETAGIDPWSSGIVVVKSSHHFFAGFGERASAILYVDTPGTLHANPKKRPYVRIGRPIWPLDDINL</sequence>
<dbReference type="InterPro" id="IPR015995">
    <property type="entry name" value="MlrC_N"/>
</dbReference>
<evidence type="ECO:0000313" key="4">
    <source>
        <dbReference type="EMBL" id="WCL55576.1"/>
    </source>
</evidence>
<name>A0AAF0BN79_9PROT</name>
<dbReference type="InterPro" id="IPR010799">
    <property type="entry name" value="MlrC_C"/>
</dbReference>
<comment type="cofactor">
    <cofactor evidence="1">
        <name>Zn(2+)</name>
        <dbReference type="ChEBI" id="CHEBI:29105"/>
    </cofactor>
    <text evidence="1">Binds 1 zinc ion per subunit.</text>
</comment>
<dbReference type="AlphaFoldDB" id="A0AAF0BN79"/>
<feature type="domain" description="Microcystin LR degradation protein MlrC N-terminal" evidence="3">
    <location>
        <begin position="4"/>
        <end position="287"/>
    </location>
</feature>
<dbReference type="GO" id="GO:0046872">
    <property type="term" value="F:metal ion binding"/>
    <property type="evidence" value="ECO:0007669"/>
    <property type="project" value="UniProtKB-KW"/>
</dbReference>
<dbReference type="KEGG" id="gso:PH603_07350"/>
<dbReference type="RefSeq" id="WP_289505409.1">
    <property type="nucleotide sequence ID" value="NZ_CP116805.1"/>
</dbReference>
<keyword evidence="1" id="KW-0479">Metal-binding</keyword>
<dbReference type="Proteomes" id="UP001217500">
    <property type="component" value="Chromosome"/>
</dbReference>
<keyword evidence="5" id="KW-1185">Reference proteome</keyword>
<dbReference type="PIRSF" id="PIRSF012702">
    <property type="entry name" value="UCP012702"/>
    <property type="match status" value="1"/>
</dbReference>